<dbReference type="EMBL" id="JAXCGZ010011375">
    <property type="protein sequence ID" value="KAK7075057.1"/>
    <property type="molecule type" value="Genomic_DNA"/>
</dbReference>
<sequence length="132" mass="15545">MASWKSDIEKNKKVMQIMKHEMDTKQGKAAKLLVGRNIAQQVGTVRERFRYWFLPFFGSGTVYLAFAYRSTKKFVVLYPLVPMCFAFCYQLDFAYGRKTRRIKEIAEDIMNKEAHMIYVPEWHYTNPRKGGG</sequence>
<keyword evidence="1" id="KW-0472">Membrane</keyword>
<organism evidence="2 3">
    <name type="scientific">Halocaridina rubra</name>
    <name type="common">Hawaiian red shrimp</name>
    <dbReference type="NCBI Taxonomy" id="373956"/>
    <lineage>
        <taxon>Eukaryota</taxon>
        <taxon>Metazoa</taxon>
        <taxon>Ecdysozoa</taxon>
        <taxon>Arthropoda</taxon>
        <taxon>Crustacea</taxon>
        <taxon>Multicrustacea</taxon>
        <taxon>Malacostraca</taxon>
        <taxon>Eumalacostraca</taxon>
        <taxon>Eucarida</taxon>
        <taxon>Decapoda</taxon>
        <taxon>Pleocyemata</taxon>
        <taxon>Caridea</taxon>
        <taxon>Atyoidea</taxon>
        <taxon>Atyidae</taxon>
        <taxon>Halocaridina</taxon>
    </lineage>
</organism>
<dbReference type="Proteomes" id="UP001381693">
    <property type="component" value="Unassembled WGS sequence"/>
</dbReference>
<keyword evidence="3" id="KW-1185">Reference proteome</keyword>
<accession>A0AAN8WZV2</accession>
<dbReference type="GO" id="GO:0005886">
    <property type="term" value="C:plasma membrane"/>
    <property type="evidence" value="ECO:0007669"/>
    <property type="project" value="InterPro"/>
</dbReference>
<feature type="transmembrane region" description="Helical" evidence="1">
    <location>
        <begin position="74"/>
        <end position="95"/>
    </location>
</feature>
<keyword evidence="1" id="KW-0812">Transmembrane</keyword>
<feature type="transmembrane region" description="Helical" evidence="1">
    <location>
        <begin position="51"/>
        <end position="68"/>
    </location>
</feature>
<dbReference type="Pfam" id="PF10166">
    <property type="entry name" value="DUF2368"/>
    <property type="match status" value="1"/>
</dbReference>
<comment type="caution">
    <text evidence="2">The sequence shown here is derived from an EMBL/GenBank/DDBJ whole genome shotgun (WGS) entry which is preliminary data.</text>
</comment>
<dbReference type="AlphaFoldDB" id="A0AAN8WZV2"/>
<dbReference type="InterPro" id="IPR019319">
    <property type="entry name" value="Plg-R(KT)"/>
</dbReference>
<gene>
    <name evidence="2" type="ORF">SK128_006950</name>
</gene>
<evidence type="ECO:0000313" key="2">
    <source>
        <dbReference type="EMBL" id="KAK7075057.1"/>
    </source>
</evidence>
<dbReference type="PANTHER" id="PTHR13411">
    <property type="entry name" value="PLASMINOGEN RECEPTOR (KT)"/>
    <property type="match status" value="1"/>
</dbReference>
<keyword evidence="1" id="KW-1133">Transmembrane helix</keyword>
<dbReference type="PANTHER" id="PTHR13411:SF6">
    <property type="entry name" value="PLASMINOGEN RECEPTOR (KT)"/>
    <property type="match status" value="1"/>
</dbReference>
<evidence type="ECO:0000313" key="3">
    <source>
        <dbReference type="Proteomes" id="UP001381693"/>
    </source>
</evidence>
<proteinExistence type="predicted"/>
<reference evidence="2 3" key="1">
    <citation type="submission" date="2023-11" db="EMBL/GenBank/DDBJ databases">
        <title>Halocaridina rubra genome assembly.</title>
        <authorList>
            <person name="Smith C."/>
        </authorList>
    </citation>
    <scope>NUCLEOTIDE SEQUENCE [LARGE SCALE GENOMIC DNA]</scope>
    <source>
        <strain evidence="2">EP-1</strain>
        <tissue evidence="2">Whole</tissue>
    </source>
</reference>
<evidence type="ECO:0000256" key="1">
    <source>
        <dbReference type="SAM" id="Phobius"/>
    </source>
</evidence>
<name>A0AAN8WZV2_HALRR</name>
<evidence type="ECO:0008006" key="4">
    <source>
        <dbReference type="Google" id="ProtNLM"/>
    </source>
</evidence>
<protein>
    <recommendedName>
        <fullName evidence="4">Plasminogen receptor (KT)</fullName>
    </recommendedName>
</protein>